<dbReference type="EnsemblMetazoa" id="XM_019997157.1">
    <property type="protein sequence ID" value="XP_019852716.1"/>
    <property type="gene ID" value="LOC109582441"/>
</dbReference>
<dbReference type="PANTHER" id="PTHR12185">
    <property type="entry name" value="SID1 TRANSMEMBRANE FAMILY MEMEBER"/>
    <property type="match status" value="1"/>
</dbReference>
<protein>
    <recommendedName>
        <fullName evidence="12">SID1 transmembrane family member 1-like</fullName>
    </recommendedName>
</protein>
<keyword evidence="6 8" id="KW-0472">Membrane</keyword>
<feature type="transmembrane region" description="Helical" evidence="8">
    <location>
        <begin position="574"/>
        <end position="595"/>
    </location>
</feature>
<evidence type="ECO:0000256" key="3">
    <source>
        <dbReference type="ARBA" id="ARBA00022692"/>
    </source>
</evidence>
<feature type="signal peptide" evidence="9">
    <location>
        <begin position="1"/>
        <end position="19"/>
    </location>
</feature>
<feature type="transmembrane region" description="Helical" evidence="8">
    <location>
        <begin position="381"/>
        <end position="404"/>
    </location>
</feature>
<evidence type="ECO:0000256" key="8">
    <source>
        <dbReference type="SAM" id="Phobius"/>
    </source>
</evidence>
<dbReference type="AlphaFoldDB" id="A0A1X7UR32"/>
<dbReference type="Proteomes" id="UP000007879">
    <property type="component" value="Unassembled WGS sequence"/>
</dbReference>
<reference evidence="11" key="1">
    <citation type="journal article" date="2010" name="Nature">
        <title>The Amphimedon queenslandica genome and the evolution of animal complexity.</title>
        <authorList>
            <person name="Srivastava M."/>
            <person name="Simakov O."/>
            <person name="Chapman J."/>
            <person name="Fahey B."/>
            <person name="Gauthier M.E."/>
            <person name="Mitros T."/>
            <person name="Richards G.S."/>
            <person name="Conaco C."/>
            <person name="Dacre M."/>
            <person name="Hellsten U."/>
            <person name="Larroux C."/>
            <person name="Putnam N.H."/>
            <person name="Stanke M."/>
            <person name="Adamska M."/>
            <person name="Darling A."/>
            <person name="Degnan S.M."/>
            <person name="Oakley T.H."/>
            <person name="Plachetzki D.C."/>
            <person name="Zhai Y."/>
            <person name="Adamski M."/>
            <person name="Calcino A."/>
            <person name="Cummins S.F."/>
            <person name="Goodstein D.M."/>
            <person name="Harris C."/>
            <person name="Jackson D.J."/>
            <person name="Leys S.P."/>
            <person name="Shu S."/>
            <person name="Woodcroft B.J."/>
            <person name="Vervoort M."/>
            <person name="Kosik K.S."/>
            <person name="Manning G."/>
            <person name="Degnan B.M."/>
            <person name="Rokhsar D.S."/>
        </authorList>
    </citation>
    <scope>NUCLEOTIDE SEQUENCE [LARGE SCALE GENOMIC DNA]</scope>
</reference>
<keyword evidence="7" id="KW-0325">Glycoprotein</keyword>
<keyword evidence="5 8" id="KW-1133">Transmembrane helix</keyword>
<dbReference type="GO" id="GO:0003725">
    <property type="term" value="F:double-stranded RNA binding"/>
    <property type="evidence" value="ECO:0007669"/>
    <property type="project" value="TreeGrafter"/>
</dbReference>
<proteinExistence type="inferred from homology"/>
<feature type="transmembrane region" description="Helical" evidence="8">
    <location>
        <begin position="285"/>
        <end position="311"/>
    </location>
</feature>
<evidence type="ECO:0000256" key="5">
    <source>
        <dbReference type="ARBA" id="ARBA00022989"/>
    </source>
</evidence>
<feature type="transmembrane region" description="Helical" evidence="8">
    <location>
        <begin position="536"/>
        <end position="559"/>
    </location>
</feature>
<evidence type="ECO:0008006" key="12">
    <source>
        <dbReference type="Google" id="ProtNLM"/>
    </source>
</evidence>
<feature type="chain" id="PRO_5013321923" description="SID1 transmembrane family member 1-like" evidence="9">
    <location>
        <begin position="20"/>
        <end position="767"/>
    </location>
</feature>
<feature type="transmembrane region" description="Helical" evidence="8">
    <location>
        <begin position="477"/>
        <end position="498"/>
    </location>
</feature>
<evidence type="ECO:0000256" key="1">
    <source>
        <dbReference type="ARBA" id="ARBA00004141"/>
    </source>
</evidence>
<evidence type="ECO:0000256" key="2">
    <source>
        <dbReference type="ARBA" id="ARBA00006618"/>
    </source>
</evidence>
<evidence type="ECO:0000313" key="11">
    <source>
        <dbReference type="Proteomes" id="UP000007879"/>
    </source>
</evidence>
<comment type="similarity">
    <text evidence="2">Belongs to the SID1 family.</text>
</comment>
<dbReference type="GO" id="GO:0005764">
    <property type="term" value="C:lysosome"/>
    <property type="evidence" value="ECO:0007669"/>
    <property type="project" value="TreeGrafter"/>
</dbReference>
<reference evidence="10" key="2">
    <citation type="submission" date="2017-05" db="UniProtKB">
        <authorList>
            <consortium name="EnsemblMetazoa"/>
        </authorList>
    </citation>
    <scope>IDENTIFICATION</scope>
</reference>
<organism evidence="10">
    <name type="scientific">Amphimedon queenslandica</name>
    <name type="common">Sponge</name>
    <dbReference type="NCBI Taxonomy" id="400682"/>
    <lineage>
        <taxon>Eukaryota</taxon>
        <taxon>Metazoa</taxon>
        <taxon>Porifera</taxon>
        <taxon>Demospongiae</taxon>
        <taxon>Heteroscleromorpha</taxon>
        <taxon>Haplosclerida</taxon>
        <taxon>Niphatidae</taxon>
        <taxon>Amphimedon</taxon>
    </lineage>
</organism>
<dbReference type="InterPro" id="IPR025958">
    <property type="entry name" value="SID1_TM_fam"/>
</dbReference>
<evidence type="ECO:0000256" key="7">
    <source>
        <dbReference type="ARBA" id="ARBA00023180"/>
    </source>
</evidence>
<accession>A0A1X7UR32</accession>
<dbReference type="Pfam" id="PF13965">
    <property type="entry name" value="SID-1_RNA_chan"/>
    <property type="match status" value="1"/>
</dbReference>
<evidence type="ECO:0000256" key="6">
    <source>
        <dbReference type="ARBA" id="ARBA00023136"/>
    </source>
</evidence>
<dbReference type="GO" id="GO:0051033">
    <property type="term" value="F:RNA transmembrane transporter activity"/>
    <property type="evidence" value="ECO:0007669"/>
    <property type="project" value="TreeGrafter"/>
</dbReference>
<feature type="transmembrane region" description="Helical" evidence="8">
    <location>
        <begin position="624"/>
        <end position="643"/>
    </location>
</feature>
<feature type="transmembrane region" description="Helical" evidence="8">
    <location>
        <begin position="733"/>
        <end position="752"/>
    </location>
</feature>
<evidence type="ECO:0000313" key="10">
    <source>
        <dbReference type="EnsemblMetazoa" id="Aqu2.1.30455_001"/>
    </source>
</evidence>
<dbReference type="InParanoid" id="A0A1X7UR32"/>
<feature type="transmembrane region" description="Helical" evidence="8">
    <location>
        <begin position="510"/>
        <end position="529"/>
    </location>
</feature>
<comment type="subcellular location">
    <subcellularLocation>
        <location evidence="1">Membrane</location>
        <topology evidence="1">Multi-pass membrane protein</topology>
    </subcellularLocation>
</comment>
<dbReference type="KEGG" id="aqu:109582441"/>
<dbReference type="STRING" id="400682.A0A1X7UR32"/>
<dbReference type="EnsemblMetazoa" id="Aqu2.1.30455_001">
    <property type="protein sequence ID" value="Aqu2.1.30455_001"/>
    <property type="gene ID" value="Aqu2.1.30455"/>
</dbReference>
<keyword evidence="3 8" id="KW-0812">Transmembrane</keyword>
<gene>
    <name evidence="10" type="primary">109582441</name>
</gene>
<feature type="transmembrane region" description="Helical" evidence="8">
    <location>
        <begin position="683"/>
        <end position="702"/>
    </location>
</feature>
<name>A0A1X7UR32_AMPQE</name>
<dbReference type="PANTHER" id="PTHR12185:SF14">
    <property type="entry name" value="CHOLESTEROL UPTAKE PROTEIN 1"/>
    <property type="match status" value="1"/>
</dbReference>
<evidence type="ECO:0000256" key="4">
    <source>
        <dbReference type="ARBA" id="ARBA00022729"/>
    </source>
</evidence>
<keyword evidence="4 9" id="KW-0732">Signal</keyword>
<dbReference type="OrthoDB" id="416618at2759"/>
<feature type="transmembrane region" description="Helical" evidence="8">
    <location>
        <begin position="439"/>
        <end position="457"/>
    </location>
</feature>
<sequence>MMKVVFVCYLLLLVKYSQAELVSHNFDGVLCEAYNKTVTSDKLIEADYWTFANNDTLCENNNSFIKGLQVSIKLQVNENSHVTFSLEGDTQTVRLPQKISGFSSQFNETNLTYTFNSMQNESFFSDVLTVYVIPFHLYSISYELLVEPIPGFELMIDSPLSFSVGANSPAVYYYQFPSDIDHVRLRVKSPRGSNNCALVSVRTTFSFDLSNANVMTDREGVIYQTMSNLSSIFVSKKKYSEFYVVVALKPPSGCITGADDDSDDEHHQYYTISVSEENTATAYKFAISFPVILFVIIGAVTISIFSCSCCCHKTVTFRPLFCLKKPILPPPIQNEHPTTVTDEDSELIESTDYRNPNLIEGGYSYKKVSSIIKKTELKGYYYGYLWNIITVGIFYGLPAFQLVLVKQLLLDKGGNEDLCYYNFECSKHFGSLSAFNNNWSNVGYIILGISFLIIVAIKNRNEYRRRKEEVEDNNEGLVQFFGTYYAMGSALIAEGFMSAFYHICPSHFDFQFDTAFMFIISGLLIINIIQARHPHLYYNAFISLLCFAVIVLITFIGIVEESRNKPNITLGTKLVLFFIFLLIVASFSVTYYFYLGCRKDHCISMRELRKIFNNHCRPKHKGRFIKGWIFVIMNVIVGIVFVVEGSTGIASIVLALFIANALLLMGFYVISKILYLEKWTVKPVVFLIAVAVSWSMAFAFYFNNVSQWEDTPAASRSLNHKCVLLEFYDYHDIWHFLSAAGMFFAFLFLLTLDDGLYETEREEIHVF</sequence>
<evidence type="ECO:0000256" key="9">
    <source>
        <dbReference type="SAM" id="SignalP"/>
    </source>
</evidence>
<keyword evidence="11" id="KW-1185">Reference proteome</keyword>
<dbReference type="GO" id="GO:0005886">
    <property type="term" value="C:plasma membrane"/>
    <property type="evidence" value="ECO:0007669"/>
    <property type="project" value="TreeGrafter"/>
</dbReference>
<feature type="transmembrane region" description="Helical" evidence="8">
    <location>
        <begin position="649"/>
        <end position="671"/>
    </location>
</feature>